<organism evidence="2 3">
    <name type="scientific">Salvia divinorum</name>
    <name type="common">Maria pastora</name>
    <name type="synonym">Diviner's sage</name>
    <dbReference type="NCBI Taxonomy" id="28513"/>
    <lineage>
        <taxon>Eukaryota</taxon>
        <taxon>Viridiplantae</taxon>
        <taxon>Streptophyta</taxon>
        <taxon>Embryophyta</taxon>
        <taxon>Tracheophyta</taxon>
        <taxon>Spermatophyta</taxon>
        <taxon>Magnoliopsida</taxon>
        <taxon>eudicotyledons</taxon>
        <taxon>Gunneridae</taxon>
        <taxon>Pentapetalae</taxon>
        <taxon>asterids</taxon>
        <taxon>lamiids</taxon>
        <taxon>Lamiales</taxon>
        <taxon>Lamiaceae</taxon>
        <taxon>Nepetoideae</taxon>
        <taxon>Mentheae</taxon>
        <taxon>Salviinae</taxon>
        <taxon>Salvia</taxon>
        <taxon>Salvia subgen. Calosphace</taxon>
    </lineage>
</organism>
<dbReference type="InterPro" id="IPR032675">
    <property type="entry name" value="LRR_dom_sf"/>
</dbReference>
<dbReference type="Proteomes" id="UP001567538">
    <property type="component" value="Unassembled WGS sequence"/>
</dbReference>
<evidence type="ECO:0000259" key="1">
    <source>
        <dbReference type="PROSITE" id="PS50181"/>
    </source>
</evidence>
<proteinExistence type="predicted"/>
<reference evidence="2 3" key="1">
    <citation type="submission" date="2024-06" db="EMBL/GenBank/DDBJ databases">
        <title>A chromosome level genome sequence of Diviner's sage (Salvia divinorum).</title>
        <authorList>
            <person name="Ford S.A."/>
            <person name="Ro D.-K."/>
            <person name="Ness R.W."/>
            <person name="Phillips M.A."/>
        </authorList>
    </citation>
    <scope>NUCLEOTIDE SEQUENCE [LARGE SCALE GENOMIC DNA]</scope>
    <source>
        <strain evidence="2">SAF-2024a</strain>
        <tissue evidence="2">Leaf</tissue>
    </source>
</reference>
<evidence type="ECO:0000313" key="3">
    <source>
        <dbReference type="Proteomes" id="UP001567538"/>
    </source>
</evidence>
<comment type="caution">
    <text evidence="2">The sequence shown here is derived from an EMBL/GenBank/DDBJ whole genome shotgun (WGS) entry which is preliminary data.</text>
</comment>
<dbReference type="PROSITE" id="PS50181">
    <property type="entry name" value="FBOX"/>
    <property type="match status" value="1"/>
</dbReference>
<dbReference type="Pfam" id="PF12937">
    <property type="entry name" value="F-box-like"/>
    <property type="match status" value="1"/>
</dbReference>
<dbReference type="SUPFAM" id="SSF52047">
    <property type="entry name" value="RNI-like"/>
    <property type="match status" value="1"/>
</dbReference>
<evidence type="ECO:0000313" key="2">
    <source>
        <dbReference type="EMBL" id="KAL1555778.1"/>
    </source>
</evidence>
<dbReference type="EMBL" id="JBEAFC010000005">
    <property type="protein sequence ID" value="KAL1555778.1"/>
    <property type="molecule type" value="Genomic_DNA"/>
</dbReference>
<accession>A0ABD1HH53</accession>
<dbReference type="AlphaFoldDB" id="A0ABD1HH53"/>
<dbReference type="PANTHER" id="PTHR38926:SF82">
    <property type="entry name" value="F-BOX DOMAIN-CONTAINING PROTEIN"/>
    <property type="match status" value="1"/>
</dbReference>
<keyword evidence="3" id="KW-1185">Reference proteome</keyword>
<dbReference type="SUPFAM" id="SSF81383">
    <property type="entry name" value="F-box domain"/>
    <property type="match status" value="1"/>
</dbReference>
<dbReference type="Gene3D" id="1.20.1280.50">
    <property type="match status" value="1"/>
</dbReference>
<sequence length="310" mass="35442">MAASSSSAAPPPSPPWTELPDDLTAYILQRLNTEQIVLGAQLVCSTWWRVCKNPALWRVIDVWHRPCSAGTDKFGNICRCGGRKLRRVCGCSVGRFWNIYRFAMGRSEGELVELKLAGFEVDGFLDYVTLRSSQLRRLTLDCYDTTKTEVLEALKKLPQLEELHLKTRLRFSPKDFETIGSACPVLKSLTYTNSWISKQEFGPIAYNFSHCWDRTRDFTEHAVAIGKTMPNLCLLQVFGQRMGMKGLEAIVDGCPHLDSLDLRGCSSFDMNDRVVKRCYEQIKDVWLCSIESAYIRYISWLTKESYQHCH</sequence>
<dbReference type="Gene3D" id="3.80.10.10">
    <property type="entry name" value="Ribonuclease Inhibitor"/>
    <property type="match status" value="1"/>
</dbReference>
<name>A0ABD1HH53_SALDI</name>
<protein>
    <submittedName>
        <fullName evidence="2">F-box/LRR-repeat protein 23</fullName>
    </submittedName>
</protein>
<dbReference type="CDD" id="cd22164">
    <property type="entry name" value="F-box_AtSKIP19-like"/>
    <property type="match status" value="1"/>
</dbReference>
<feature type="domain" description="F-box" evidence="1">
    <location>
        <begin position="13"/>
        <end position="60"/>
    </location>
</feature>
<gene>
    <name evidence="2" type="ORF">AAHA92_11478</name>
</gene>
<dbReference type="PANTHER" id="PTHR38926">
    <property type="entry name" value="F-BOX DOMAIN CONTAINING PROTEIN, EXPRESSED"/>
    <property type="match status" value="1"/>
</dbReference>
<dbReference type="InterPro" id="IPR036047">
    <property type="entry name" value="F-box-like_dom_sf"/>
</dbReference>
<dbReference type="InterPro" id="IPR001810">
    <property type="entry name" value="F-box_dom"/>
</dbReference>